<evidence type="ECO:0000259" key="2">
    <source>
        <dbReference type="Pfam" id="PF09044"/>
    </source>
</evidence>
<dbReference type="SUPFAM" id="SSF55221">
    <property type="entry name" value="Yeast killer toxins"/>
    <property type="match status" value="1"/>
</dbReference>
<reference evidence="3" key="1">
    <citation type="journal article" date="2020" name="Stud. Mycol.">
        <title>101 Dothideomycetes genomes: a test case for predicting lifestyles and emergence of pathogens.</title>
        <authorList>
            <person name="Haridas S."/>
            <person name="Albert R."/>
            <person name="Binder M."/>
            <person name="Bloem J."/>
            <person name="Labutti K."/>
            <person name="Salamov A."/>
            <person name="Andreopoulos B."/>
            <person name="Baker S."/>
            <person name="Barry K."/>
            <person name="Bills G."/>
            <person name="Bluhm B."/>
            <person name="Cannon C."/>
            <person name="Castanera R."/>
            <person name="Culley D."/>
            <person name="Daum C."/>
            <person name="Ezra D."/>
            <person name="Gonzalez J."/>
            <person name="Henrissat B."/>
            <person name="Kuo A."/>
            <person name="Liang C."/>
            <person name="Lipzen A."/>
            <person name="Lutzoni F."/>
            <person name="Magnuson J."/>
            <person name="Mondo S."/>
            <person name="Nolan M."/>
            <person name="Ohm R."/>
            <person name="Pangilinan J."/>
            <person name="Park H.-J."/>
            <person name="Ramirez L."/>
            <person name="Alfaro M."/>
            <person name="Sun H."/>
            <person name="Tritt A."/>
            <person name="Yoshinaga Y."/>
            <person name="Zwiers L.-H."/>
            <person name="Turgeon B."/>
            <person name="Goodwin S."/>
            <person name="Spatafora J."/>
            <person name="Crous P."/>
            <person name="Grigoriev I."/>
        </authorList>
    </citation>
    <scope>NUCLEOTIDE SEQUENCE</scope>
    <source>
        <strain evidence="3">CBS 119925</strain>
    </source>
</reference>
<proteinExistence type="predicted"/>
<sequence>MHFTTTLITTLMAFGAHTTALGINCRGSSNCGLLRNGDANLGTIVSRANNAGDNHVFGNGEHIACVAFGGVAGGSLCAFPQGTSGGISGRRAKELLLHLQNHRCSTCGSVPVGFPQDNDVSTAGMLTVNWVR</sequence>
<dbReference type="GO" id="GO:0005576">
    <property type="term" value="C:extracellular region"/>
    <property type="evidence" value="ECO:0007669"/>
    <property type="project" value="InterPro"/>
</dbReference>
<dbReference type="OrthoDB" id="4177994at2759"/>
<dbReference type="InterPro" id="IPR011329">
    <property type="entry name" value="Killer_tox_Kp4/SMK"/>
</dbReference>
<keyword evidence="4" id="KW-1185">Reference proteome</keyword>
<gene>
    <name evidence="3" type="ORF">M011DRAFT_460602</name>
</gene>
<feature type="chain" id="PRO_5025330460" evidence="1">
    <location>
        <begin position="21"/>
        <end position="132"/>
    </location>
</feature>
<dbReference type="Proteomes" id="UP000799440">
    <property type="component" value="Unassembled WGS sequence"/>
</dbReference>
<dbReference type="AlphaFoldDB" id="A0A6A6V539"/>
<dbReference type="Gene3D" id="3.30.430.10">
    <property type="entry name" value="Killer Toxin P4, subunit A"/>
    <property type="match status" value="1"/>
</dbReference>
<keyword evidence="1" id="KW-0732">Signal</keyword>
<dbReference type="EMBL" id="MU006586">
    <property type="protein sequence ID" value="KAF2744834.1"/>
    <property type="molecule type" value="Genomic_DNA"/>
</dbReference>
<name>A0A6A6V539_9PLEO</name>
<feature type="signal peptide" evidence="1">
    <location>
        <begin position="1"/>
        <end position="20"/>
    </location>
</feature>
<accession>A0A6A6V539</accession>
<organism evidence="3 4">
    <name type="scientific">Sporormia fimetaria CBS 119925</name>
    <dbReference type="NCBI Taxonomy" id="1340428"/>
    <lineage>
        <taxon>Eukaryota</taxon>
        <taxon>Fungi</taxon>
        <taxon>Dikarya</taxon>
        <taxon>Ascomycota</taxon>
        <taxon>Pezizomycotina</taxon>
        <taxon>Dothideomycetes</taxon>
        <taxon>Pleosporomycetidae</taxon>
        <taxon>Pleosporales</taxon>
        <taxon>Sporormiaceae</taxon>
        <taxon>Sporormia</taxon>
    </lineage>
</organism>
<evidence type="ECO:0000256" key="1">
    <source>
        <dbReference type="SAM" id="SignalP"/>
    </source>
</evidence>
<evidence type="ECO:0000313" key="4">
    <source>
        <dbReference type="Proteomes" id="UP000799440"/>
    </source>
</evidence>
<evidence type="ECO:0000313" key="3">
    <source>
        <dbReference type="EMBL" id="KAF2744834.1"/>
    </source>
</evidence>
<feature type="domain" description="Killer toxin Kp4" evidence="2">
    <location>
        <begin position="11"/>
        <end position="131"/>
    </location>
</feature>
<protein>
    <submittedName>
        <fullName evidence="3">Killer toxin</fullName>
    </submittedName>
</protein>
<dbReference type="Pfam" id="PF09044">
    <property type="entry name" value="Kp4"/>
    <property type="match status" value="1"/>
</dbReference>
<dbReference type="InterPro" id="IPR015131">
    <property type="entry name" value="Killer_tox_Kp4"/>
</dbReference>